<accession>A0ABR0NGR2</accession>
<sequence length="319" mass="36649">MKDFRIALEDYSLNDLGFVGRWFTWERGRVFATNIRKRLDRGVATLSWVNLFPNYQPSGVWKIHSMSQEPSDVAEITDVQLDLNLEADKEELFWEKHARVNWLKNGDRNISYFHKVAVQSQRSLSVDIICPLCKAAPEDADHLMWSCCILQCVWASLDIKVLSFGDLMCFRLAITAVVARDSTGEIRGAETYLFENVVDAFVAEARACERALIFASSMGFRRIAVEGDSLTIIKRIKKKETDKSIIRSIIHHISILKNQFDNVTYRFVRCMANEVAHLLALEGRKSKFFGYWVDGVLDAVEVRAMKDILDWNQSYHSLP</sequence>
<dbReference type="InterPro" id="IPR012337">
    <property type="entry name" value="RNaseH-like_sf"/>
</dbReference>
<dbReference type="Proteomes" id="UP001358586">
    <property type="component" value="Chromosome 10"/>
</dbReference>
<dbReference type="PANTHER" id="PTHR47074">
    <property type="entry name" value="BNAC02G40300D PROTEIN"/>
    <property type="match status" value="1"/>
</dbReference>
<name>A0ABR0NGR2_GOSAR</name>
<dbReference type="InterPro" id="IPR036397">
    <property type="entry name" value="RNaseH_sf"/>
</dbReference>
<evidence type="ECO:0000259" key="1">
    <source>
        <dbReference type="Pfam" id="PF13456"/>
    </source>
</evidence>
<dbReference type="Gene3D" id="3.30.420.10">
    <property type="entry name" value="Ribonuclease H-like superfamily/Ribonuclease H"/>
    <property type="match status" value="1"/>
</dbReference>
<reference evidence="2 3" key="1">
    <citation type="submission" date="2023-03" db="EMBL/GenBank/DDBJ databases">
        <title>WGS of Gossypium arboreum.</title>
        <authorList>
            <person name="Yu D."/>
        </authorList>
    </citation>
    <scope>NUCLEOTIDE SEQUENCE [LARGE SCALE GENOMIC DNA]</scope>
    <source>
        <tissue evidence="2">Leaf</tissue>
    </source>
</reference>
<organism evidence="2 3">
    <name type="scientific">Gossypium arboreum</name>
    <name type="common">Tree cotton</name>
    <name type="synonym">Gossypium nanking</name>
    <dbReference type="NCBI Taxonomy" id="29729"/>
    <lineage>
        <taxon>Eukaryota</taxon>
        <taxon>Viridiplantae</taxon>
        <taxon>Streptophyta</taxon>
        <taxon>Embryophyta</taxon>
        <taxon>Tracheophyta</taxon>
        <taxon>Spermatophyta</taxon>
        <taxon>Magnoliopsida</taxon>
        <taxon>eudicotyledons</taxon>
        <taxon>Gunneridae</taxon>
        <taxon>Pentapetalae</taxon>
        <taxon>rosids</taxon>
        <taxon>malvids</taxon>
        <taxon>Malvales</taxon>
        <taxon>Malvaceae</taxon>
        <taxon>Malvoideae</taxon>
        <taxon>Gossypium</taxon>
    </lineage>
</organism>
<keyword evidence="3" id="KW-1185">Reference proteome</keyword>
<comment type="caution">
    <text evidence="2">The sequence shown here is derived from an EMBL/GenBank/DDBJ whole genome shotgun (WGS) entry which is preliminary data.</text>
</comment>
<dbReference type="SUPFAM" id="SSF53098">
    <property type="entry name" value="Ribonuclease H-like"/>
    <property type="match status" value="1"/>
</dbReference>
<dbReference type="EMBL" id="JARKNE010000010">
    <property type="protein sequence ID" value="KAK5793173.1"/>
    <property type="molecule type" value="Genomic_DNA"/>
</dbReference>
<dbReference type="InterPro" id="IPR052929">
    <property type="entry name" value="RNase_H-like_EbsB-rel"/>
</dbReference>
<evidence type="ECO:0000313" key="3">
    <source>
        <dbReference type="Proteomes" id="UP001358586"/>
    </source>
</evidence>
<feature type="domain" description="RNase H type-1" evidence="1">
    <location>
        <begin position="175"/>
        <end position="280"/>
    </location>
</feature>
<dbReference type="PANTHER" id="PTHR47074:SF61">
    <property type="entry name" value="RNASE H TYPE-1 DOMAIN-CONTAINING PROTEIN"/>
    <property type="match status" value="1"/>
</dbReference>
<evidence type="ECO:0000313" key="2">
    <source>
        <dbReference type="EMBL" id="KAK5793173.1"/>
    </source>
</evidence>
<protein>
    <recommendedName>
        <fullName evidence="1">RNase H type-1 domain-containing protein</fullName>
    </recommendedName>
</protein>
<dbReference type="InterPro" id="IPR044730">
    <property type="entry name" value="RNase_H-like_dom_plant"/>
</dbReference>
<dbReference type="InterPro" id="IPR002156">
    <property type="entry name" value="RNaseH_domain"/>
</dbReference>
<gene>
    <name evidence="2" type="ORF">PVK06_034311</name>
</gene>
<proteinExistence type="predicted"/>
<dbReference type="Pfam" id="PF13456">
    <property type="entry name" value="RVT_3"/>
    <property type="match status" value="1"/>
</dbReference>
<dbReference type="CDD" id="cd06222">
    <property type="entry name" value="RNase_H_like"/>
    <property type="match status" value="1"/>
</dbReference>